<dbReference type="Proteomes" id="UP000078529">
    <property type="component" value="Unassembled WGS sequence"/>
</dbReference>
<protein>
    <recommendedName>
        <fullName evidence="4">HTH luxR-type domain-containing protein</fullName>
    </recommendedName>
</protein>
<dbReference type="SUPFAM" id="SSF46894">
    <property type="entry name" value="C-terminal effector domain of the bipartite response regulators"/>
    <property type="match status" value="1"/>
</dbReference>
<evidence type="ECO:0000256" key="2">
    <source>
        <dbReference type="ARBA" id="ARBA00023125"/>
    </source>
</evidence>
<keyword evidence="6" id="KW-1185">Reference proteome</keyword>
<name>A0A175RLS8_9HYPH</name>
<dbReference type="AlphaFoldDB" id="A0A175RLS8"/>
<accession>A0A175RLS8</accession>
<keyword evidence="2" id="KW-0238">DNA-binding</keyword>
<dbReference type="Pfam" id="PF00196">
    <property type="entry name" value="GerE"/>
    <property type="match status" value="1"/>
</dbReference>
<dbReference type="InterPro" id="IPR005143">
    <property type="entry name" value="TF_LuxR_autoind-bd_dom"/>
</dbReference>
<sequence>MASLKRASQNLLADTHALMKSFEACRTKADLKEAVRKVSEPMGVTSHLVGIVPNGTVRPRDQPDYVLAGTWPSEWAKRYFARQYVQDDPAIEHARTRIEPLRWDSARAAGVGQRILQEASEFGLSHGMTIPQFTLDGLKIGVSFSGDRLDTSPQASTALLFLAATAANRGIVIAQDGAGVPSVRLTMRERECLLWLIEGKTDWKISVILGISRRAVERHM</sequence>
<proteinExistence type="predicted"/>
<organism evidence="5 6">
    <name type="scientific">Aureimonas ureilytica</name>
    <dbReference type="NCBI Taxonomy" id="401562"/>
    <lineage>
        <taxon>Bacteria</taxon>
        <taxon>Pseudomonadati</taxon>
        <taxon>Pseudomonadota</taxon>
        <taxon>Alphaproteobacteria</taxon>
        <taxon>Hyphomicrobiales</taxon>
        <taxon>Aurantimonadaceae</taxon>
        <taxon>Aureimonas</taxon>
    </lineage>
</organism>
<reference evidence="5 6" key="1">
    <citation type="journal article" date="2016" name="Front. Microbiol.">
        <title>Genomic Resource of Rice Seed Associated Bacteria.</title>
        <authorList>
            <person name="Midha S."/>
            <person name="Bansal K."/>
            <person name="Sharma S."/>
            <person name="Kumar N."/>
            <person name="Patil P.P."/>
            <person name="Chaudhry V."/>
            <person name="Patil P.B."/>
        </authorList>
    </citation>
    <scope>NUCLEOTIDE SEQUENCE [LARGE SCALE GENOMIC DNA]</scope>
    <source>
        <strain evidence="5 6">NS365</strain>
    </source>
</reference>
<gene>
    <name evidence="5" type="ORF">NS365_15725</name>
</gene>
<evidence type="ECO:0000313" key="5">
    <source>
        <dbReference type="EMBL" id="KTR04323.1"/>
    </source>
</evidence>
<feature type="domain" description="HTH luxR-type" evidence="4">
    <location>
        <begin position="178"/>
        <end position="220"/>
    </location>
</feature>
<dbReference type="PROSITE" id="PS50043">
    <property type="entry name" value="HTH_LUXR_2"/>
    <property type="match status" value="1"/>
</dbReference>
<evidence type="ECO:0000259" key="4">
    <source>
        <dbReference type="PROSITE" id="PS50043"/>
    </source>
</evidence>
<keyword evidence="1" id="KW-0805">Transcription regulation</keyword>
<evidence type="ECO:0000256" key="3">
    <source>
        <dbReference type="ARBA" id="ARBA00023163"/>
    </source>
</evidence>
<keyword evidence="3" id="KW-0804">Transcription</keyword>
<dbReference type="SUPFAM" id="SSF75516">
    <property type="entry name" value="Pheromone-binding domain of LuxR-like quorum-sensing transcription factors"/>
    <property type="match status" value="1"/>
</dbReference>
<dbReference type="InterPro" id="IPR036693">
    <property type="entry name" value="TF_LuxR_autoind-bd_dom_sf"/>
</dbReference>
<dbReference type="GO" id="GO:0003677">
    <property type="term" value="F:DNA binding"/>
    <property type="evidence" value="ECO:0007669"/>
    <property type="project" value="UniProtKB-KW"/>
</dbReference>
<evidence type="ECO:0000313" key="6">
    <source>
        <dbReference type="Proteomes" id="UP000078529"/>
    </source>
</evidence>
<dbReference type="InterPro" id="IPR036388">
    <property type="entry name" value="WH-like_DNA-bd_sf"/>
</dbReference>
<dbReference type="Gene3D" id="1.10.10.10">
    <property type="entry name" value="Winged helix-like DNA-binding domain superfamily/Winged helix DNA-binding domain"/>
    <property type="match status" value="1"/>
</dbReference>
<dbReference type="InterPro" id="IPR000792">
    <property type="entry name" value="Tscrpt_reg_LuxR_C"/>
</dbReference>
<dbReference type="EMBL" id="LDQA01000038">
    <property type="protein sequence ID" value="KTR04323.1"/>
    <property type="molecule type" value="Genomic_DNA"/>
</dbReference>
<dbReference type="GO" id="GO:0006355">
    <property type="term" value="P:regulation of DNA-templated transcription"/>
    <property type="evidence" value="ECO:0007669"/>
    <property type="project" value="InterPro"/>
</dbReference>
<comment type="caution">
    <text evidence="5">The sequence shown here is derived from an EMBL/GenBank/DDBJ whole genome shotgun (WGS) entry which is preliminary data.</text>
</comment>
<dbReference type="Gene3D" id="3.30.450.80">
    <property type="entry name" value="Transcription factor LuxR-like, autoinducer-binding domain"/>
    <property type="match status" value="1"/>
</dbReference>
<dbReference type="Pfam" id="PF03472">
    <property type="entry name" value="Autoind_bind"/>
    <property type="match status" value="1"/>
</dbReference>
<dbReference type="PATRIC" id="fig|401562.4.peg.2959"/>
<evidence type="ECO:0000256" key="1">
    <source>
        <dbReference type="ARBA" id="ARBA00023015"/>
    </source>
</evidence>
<dbReference type="InterPro" id="IPR016032">
    <property type="entry name" value="Sig_transdc_resp-reg_C-effctor"/>
</dbReference>
<dbReference type="CDD" id="cd06170">
    <property type="entry name" value="LuxR_C_like"/>
    <property type="match status" value="1"/>
</dbReference>